<keyword evidence="3" id="KW-1185">Reference proteome</keyword>
<dbReference type="InterPro" id="IPR023387">
    <property type="entry name" value="DUF1653-like_dom"/>
</dbReference>
<evidence type="ECO:0000313" key="2">
    <source>
        <dbReference type="EMBL" id="MFD2158080.1"/>
    </source>
</evidence>
<dbReference type="Proteomes" id="UP001597389">
    <property type="component" value="Unassembled WGS sequence"/>
</dbReference>
<evidence type="ECO:0000259" key="1">
    <source>
        <dbReference type="Pfam" id="PF07866"/>
    </source>
</evidence>
<protein>
    <submittedName>
        <fullName evidence="2">DUF1653 domain-containing protein</fullName>
    </submittedName>
</protein>
<feature type="domain" description="DUF1653" evidence="1">
    <location>
        <begin position="8"/>
        <end position="68"/>
    </location>
</feature>
<dbReference type="Pfam" id="PF07866">
    <property type="entry name" value="DUF1653"/>
    <property type="match status" value="1"/>
</dbReference>
<proteinExistence type="predicted"/>
<comment type="caution">
    <text evidence="2">The sequence shown here is derived from an EMBL/GenBank/DDBJ whole genome shotgun (WGS) entry which is preliminary data.</text>
</comment>
<reference evidence="3" key="1">
    <citation type="journal article" date="2019" name="Int. J. Syst. Evol. Microbiol.">
        <title>The Global Catalogue of Microorganisms (GCM) 10K type strain sequencing project: providing services to taxonomists for standard genome sequencing and annotation.</title>
        <authorList>
            <consortium name="The Broad Institute Genomics Platform"/>
            <consortium name="The Broad Institute Genome Sequencing Center for Infectious Disease"/>
            <person name="Wu L."/>
            <person name="Ma J."/>
        </authorList>
    </citation>
    <scope>NUCLEOTIDE SEQUENCE [LARGE SCALE GENOMIC DNA]</scope>
    <source>
        <strain evidence="3">CCUG 57942</strain>
    </source>
</reference>
<dbReference type="EMBL" id="JBHUJB010000020">
    <property type="protein sequence ID" value="MFD2158080.1"/>
    <property type="molecule type" value="Genomic_DNA"/>
</dbReference>
<dbReference type="RefSeq" id="WP_377088842.1">
    <property type="nucleotide sequence ID" value="NZ_JBHSJL010000014.1"/>
</dbReference>
<name>A0ABW4Z8J6_9BACT</name>
<dbReference type="InterPro" id="IPR037135">
    <property type="entry name" value="DUF1653-like_dom_sf"/>
</dbReference>
<sequence>MQRVLQKGRYRHFKGNVYEVVDVARCSETDAPYVIYKPLYEEGEGLWIRPLEMFLETIERDGVKVERFCYLGD</sequence>
<dbReference type="Gene3D" id="2.30.30.320">
    <property type="entry name" value="DUF1653-like domain"/>
    <property type="match status" value="1"/>
</dbReference>
<evidence type="ECO:0000313" key="3">
    <source>
        <dbReference type="Proteomes" id="UP001597389"/>
    </source>
</evidence>
<gene>
    <name evidence="2" type="ORF">ACFSW8_04120</name>
</gene>
<organism evidence="2 3">
    <name type="scientific">Rubritalea tangerina</name>
    <dbReference type="NCBI Taxonomy" id="430798"/>
    <lineage>
        <taxon>Bacteria</taxon>
        <taxon>Pseudomonadati</taxon>
        <taxon>Verrucomicrobiota</taxon>
        <taxon>Verrucomicrobiia</taxon>
        <taxon>Verrucomicrobiales</taxon>
        <taxon>Rubritaleaceae</taxon>
        <taxon>Rubritalea</taxon>
    </lineage>
</organism>
<accession>A0ABW4Z8J6</accession>